<evidence type="ECO:0000256" key="2">
    <source>
        <dbReference type="ARBA" id="ARBA00010682"/>
    </source>
</evidence>
<keyword evidence="4 10" id="KW-0808">Transferase</keyword>
<dbReference type="EC" id="2.7.8.5" evidence="10"/>
<dbReference type="CDD" id="cd09137">
    <property type="entry name" value="PLDc_PGS1_euk_2"/>
    <property type="match status" value="1"/>
</dbReference>
<dbReference type="GO" id="GO:0005739">
    <property type="term" value="C:mitochondrion"/>
    <property type="evidence" value="ECO:0007669"/>
    <property type="project" value="UniProtKB-SubCell"/>
</dbReference>
<comment type="catalytic activity">
    <reaction evidence="9 10">
        <text>a CDP-1,2-diacyl-sn-glycerol + sn-glycerol 3-phosphate = a 1,2-diacyl-sn-glycero-3-phospho-(1'-sn-glycero-3'-phosphate) + CMP + H(+)</text>
        <dbReference type="Rhea" id="RHEA:12593"/>
        <dbReference type="ChEBI" id="CHEBI:15378"/>
        <dbReference type="ChEBI" id="CHEBI:57597"/>
        <dbReference type="ChEBI" id="CHEBI:58332"/>
        <dbReference type="ChEBI" id="CHEBI:60110"/>
        <dbReference type="ChEBI" id="CHEBI:60377"/>
        <dbReference type="EC" id="2.7.8.5"/>
    </reaction>
</comment>
<evidence type="ECO:0000259" key="11">
    <source>
        <dbReference type="PROSITE" id="PS50035"/>
    </source>
</evidence>
<keyword evidence="7 10" id="KW-0594">Phospholipid biosynthesis</keyword>
<keyword evidence="10" id="KW-0547">Nucleotide-binding</keyword>
<comment type="similarity">
    <text evidence="2 10">Belongs to the CDP-alcohol phosphatidyltransferase class-II family.</text>
</comment>
<evidence type="ECO:0000256" key="1">
    <source>
        <dbReference type="ARBA" id="ARBA00005042"/>
    </source>
</evidence>
<dbReference type="PANTHER" id="PTHR12586:SF1">
    <property type="entry name" value="CDP-DIACYLGLYCEROL--GLYCEROL-3-PHOSPHATE 3-PHOSPHATIDYLTRANSFERASE, MITOCHONDRIAL"/>
    <property type="match status" value="1"/>
</dbReference>
<evidence type="ECO:0000256" key="3">
    <source>
        <dbReference type="ARBA" id="ARBA00022516"/>
    </source>
</evidence>
<keyword evidence="8 10" id="KW-1208">Phospholipid metabolism</keyword>
<comment type="subcellular location">
    <subcellularLocation>
        <location evidence="10">Mitochondrion</location>
    </subcellularLocation>
</comment>
<evidence type="ECO:0000256" key="8">
    <source>
        <dbReference type="ARBA" id="ARBA00023264"/>
    </source>
</evidence>
<dbReference type="GO" id="GO:0005524">
    <property type="term" value="F:ATP binding"/>
    <property type="evidence" value="ECO:0007669"/>
    <property type="project" value="UniProtKB-KW"/>
</dbReference>
<feature type="domain" description="PLD phosphodiesterase" evidence="11">
    <location>
        <begin position="69"/>
        <end position="96"/>
    </location>
</feature>
<dbReference type="AlphaFoldDB" id="A0A9W7ZXJ0"/>
<dbReference type="PROSITE" id="PS50035">
    <property type="entry name" value="PLD"/>
    <property type="match status" value="1"/>
</dbReference>
<evidence type="ECO:0000313" key="13">
    <source>
        <dbReference type="Proteomes" id="UP001150538"/>
    </source>
</evidence>
<evidence type="ECO:0000256" key="10">
    <source>
        <dbReference type="RuleBase" id="RU365024"/>
    </source>
</evidence>
<protein>
    <recommendedName>
        <fullName evidence="10">CDP-diacylglycerol--glycerol-3-phosphate 3-phosphatidyltransferase</fullName>
        <ecNumber evidence="10">2.7.8.5</ecNumber>
    </recommendedName>
</protein>
<keyword evidence="3 10" id="KW-0444">Lipid biosynthesis</keyword>
<dbReference type="OrthoDB" id="10250191at2759"/>
<dbReference type="SUPFAM" id="SSF56024">
    <property type="entry name" value="Phospholipase D/nuclease"/>
    <property type="match status" value="1"/>
</dbReference>
<proteinExistence type="inferred from homology"/>
<dbReference type="InterPro" id="IPR001736">
    <property type="entry name" value="PLipase_D/transphosphatidylase"/>
</dbReference>
<dbReference type="GO" id="GO:0008444">
    <property type="term" value="F:CDP-diacylglycerol-glycerol-3-phosphate 3-phosphatidyltransferase activity"/>
    <property type="evidence" value="ECO:0007669"/>
    <property type="project" value="UniProtKB-EC"/>
</dbReference>
<dbReference type="PIRSF" id="PIRSF000850">
    <property type="entry name" value="Phospholipase_D_PSS"/>
    <property type="match status" value="1"/>
</dbReference>
<evidence type="ECO:0000256" key="6">
    <source>
        <dbReference type="ARBA" id="ARBA00023098"/>
    </source>
</evidence>
<comment type="pathway">
    <text evidence="1 10">Phospholipid metabolism; phosphatidylglycerol biosynthesis; phosphatidylglycerol from CDP-diacylglycerol: step 1/2.</text>
</comment>
<keyword evidence="13" id="KW-1185">Reference proteome</keyword>
<dbReference type="Proteomes" id="UP001150538">
    <property type="component" value="Unassembled WGS sequence"/>
</dbReference>
<comment type="caution">
    <text evidence="12">The sequence shown here is derived from an EMBL/GenBank/DDBJ whole genome shotgun (WGS) entry which is preliminary data.</text>
</comment>
<accession>A0A9W7ZXJ0</accession>
<dbReference type="EMBL" id="JANBPU010000155">
    <property type="protein sequence ID" value="KAJ1915249.1"/>
    <property type="molecule type" value="Genomic_DNA"/>
</dbReference>
<evidence type="ECO:0000313" key="12">
    <source>
        <dbReference type="EMBL" id="KAJ1915249.1"/>
    </source>
</evidence>
<evidence type="ECO:0000256" key="4">
    <source>
        <dbReference type="ARBA" id="ARBA00022679"/>
    </source>
</evidence>
<comment type="function">
    <text evidence="10">Functions in the biosynthesis of the anionic phospholipids phosphatidylglycerol and cardiolipin.</text>
</comment>
<dbReference type="PANTHER" id="PTHR12586">
    <property type="entry name" value="CDP-DIACYLGLYCEROL--SERINE O-PHOSPHATIDYLTRANSFERASE"/>
    <property type="match status" value="1"/>
</dbReference>
<evidence type="ECO:0000256" key="9">
    <source>
        <dbReference type="ARBA" id="ARBA00048586"/>
    </source>
</evidence>
<keyword evidence="10" id="KW-0067">ATP-binding</keyword>
<keyword evidence="5" id="KW-0677">Repeat</keyword>
<sequence length="426" mass="48793">MAQNKTLKLNILVDCLRGTRVDSKGNSTASLLLPLIHKFGQDRVKISLYHTPELSGMKKKLVPPRWNEGVGIQHIKAYIFDNTSLIISGANLSTDYFTNRQDRYIEIKDQPHLTSYFKELVSTVCEFSYLLESTQQHSNSSSAFQDRNNLGYRLSLINKSIAQSPPEKEPLLFKQKAQSMMMDFIDKWKTHGDFTHVSQIEENNSKSDLTCPEPTKTPQATADTIIVPTVQMSPLGITQDQAHCQQFFEAIKKNRDTCRTILTSAYFNFAEMFRNRILDSSSQFDILIASPQANGFYTAKDISRYIPNAYTLFELEFLKEVHRRGAQGLVKINEWNRPGWTYHGKGFWSSIGNEKYPSLTMIGSPNYGYRSLYRDLEAQITIMTKNEDLKQRLYEVISRRTVQTTIINAISVDIGNDFDCKKYMCA</sequence>
<organism evidence="12 13">
    <name type="scientific">Mycoemilia scoparia</name>
    <dbReference type="NCBI Taxonomy" id="417184"/>
    <lineage>
        <taxon>Eukaryota</taxon>
        <taxon>Fungi</taxon>
        <taxon>Fungi incertae sedis</taxon>
        <taxon>Zoopagomycota</taxon>
        <taxon>Kickxellomycotina</taxon>
        <taxon>Kickxellomycetes</taxon>
        <taxon>Kickxellales</taxon>
        <taxon>Kickxellaceae</taxon>
        <taxon>Mycoemilia</taxon>
    </lineage>
</organism>
<dbReference type="InterPro" id="IPR016270">
    <property type="entry name" value="PGS1"/>
</dbReference>
<keyword evidence="6 10" id="KW-0443">Lipid metabolism</keyword>
<evidence type="ECO:0000256" key="5">
    <source>
        <dbReference type="ARBA" id="ARBA00022737"/>
    </source>
</evidence>
<reference evidence="12" key="1">
    <citation type="submission" date="2022-07" db="EMBL/GenBank/DDBJ databases">
        <title>Phylogenomic reconstructions and comparative analyses of Kickxellomycotina fungi.</title>
        <authorList>
            <person name="Reynolds N.K."/>
            <person name="Stajich J.E."/>
            <person name="Barry K."/>
            <person name="Grigoriev I.V."/>
            <person name="Crous P."/>
            <person name="Smith M.E."/>
        </authorList>
    </citation>
    <scope>NUCLEOTIDE SEQUENCE</scope>
    <source>
        <strain evidence="12">NBRC 100468</strain>
    </source>
</reference>
<dbReference type="Gene3D" id="3.30.870.10">
    <property type="entry name" value="Endonuclease Chain A"/>
    <property type="match status" value="2"/>
</dbReference>
<gene>
    <name evidence="12" type="primary">PGS1</name>
    <name evidence="12" type="ORF">H4219_004413</name>
</gene>
<keyword evidence="10" id="KW-0496">Mitochondrion</keyword>
<dbReference type="GO" id="GO:0032049">
    <property type="term" value="P:cardiolipin biosynthetic process"/>
    <property type="evidence" value="ECO:0007669"/>
    <property type="project" value="InterPro"/>
</dbReference>
<evidence type="ECO:0000256" key="7">
    <source>
        <dbReference type="ARBA" id="ARBA00023209"/>
    </source>
</evidence>
<name>A0A9W7ZXJ0_9FUNG</name>